<dbReference type="GO" id="GO:0005524">
    <property type="term" value="F:ATP binding"/>
    <property type="evidence" value="ECO:0007669"/>
    <property type="project" value="InterPro"/>
</dbReference>
<evidence type="ECO:0000256" key="1">
    <source>
        <dbReference type="ARBA" id="ARBA00001947"/>
    </source>
</evidence>
<reference evidence="5" key="1">
    <citation type="submission" date="2018-05" db="EMBL/GenBank/DDBJ databases">
        <authorList>
            <person name="Lanie J.A."/>
            <person name="Ng W.-L."/>
            <person name="Kazmierczak K.M."/>
            <person name="Andrzejewski T.M."/>
            <person name="Davidsen T.M."/>
            <person name="Wayne K.J."/>
            <person name="Tettelin H."/>
            <person name="Glass J.I."/>
            <person name="Rusch D."/>
            <person name="Podicherti R."/>
            <person name="Tsui H.-C.T."/>
            <person name="Winkler M.E."/>
        </authorList>
    </citation>
    <scope>NUCLEOTIDE SEQUENCE</scope>
</reference>
<dbReference type="GO" id="GO:0004812">
    <property type="term" value="F:aminoacyl-tRNA ligase activity"/>
    <property type="evidence" value="ECO:0007669"/>
    <property type="project" value="InterPro"/>
</dbReference>
<dbReference type="SUPFAM" id="SSF55186">
    <property type="entry name" value="ThrRS/AlaRS common domain"/>
    <property type="match status" value="1"/>
</dbReference>
<evidence type="ECO:0000313" key="5">
    <source>
        <dbReference type="EMBL" id="SUZ94751.1"/>
    </source>
</evidence>
<dbReference type="InterPro" id="IPR018163">
    <property type="entry name" value="Thr/Ala-tRNA-synth_IIc_edit"/>
</dbReference>
<dbReference type="InterPro" id="IPR003156">
    <property type="entry name" value="DHHA1_dom"/>
</dbReference>
<keyword evidence="2" id="KW-0479">Metal-binding</keyword>
<keyword evidence="3" id="KW-0862">Zinc</keyword>
<dbReference type="InterPro" id="IPR012947">
    <property type="entry name" value="tRNA_SAD"/>
</dbReference>
<comment type="cofactor">
    <cofactor evidence="1">
        <name>Zn(2+)</name>
        <dbReference type="ChEBI" id="CHEBI:29105"/>
    </cofactor>
</comment>
<dbReference type="GO" id="GO:0002161">
    <property type="term" value="F:aminoacyl-tRNA deacylase activity"/>
    <property type="evidence" value="ECO:0007669"/>
    <property type="project" value="UniProtKB-ARBA"/>
</dbReference>
<feature type="domain" description="Threonyl/alanyl tRNA synthetase SAD" evidence="4">
    <location>
        <begin position="61"/>
        <end position="103"/>
    </location>
</feature>
<name>A0A381RUD3_9ZZZZ</name>
<evidence type="ECO:0000259" key="4">
    <source>
        <dbReference type="SMART" id="SM00863"/>
    </source>
</evidence>
<organism evidence="5">
    <name type="scientific">marine metagenome</name>
    <dbReference type="NCBI Taxonomy" id="408172"/>
    <lineage>
        <taxon>unclassified sequences</taxon>
        <taxon>metagenomes</taxon>
        <taxon>ecological metagenomes</taxon>
    </lineage>
</organism>
<dbReference type="AlphaFoldDB" id="A0A381RUD3"/>
<dbReference type="PANTHER" id="PTHR43462:SF1">
    <property type="entry name" value="ALANYL-TRNA EDITING PROTEIN AARSD1"/>
    <property type="match status" value="1"/>
</dbReference>
<dbReference type="InterPro" id="IPR051335">
    <property type="entry name" value="Alanyl-tRNA_Editing_Enzymes"/>
</dbReference>
<dbReference type="GO" id="GO:0003676">
    <property type="term" value="F:nucleic acid binding"/>
    <property type="evidence" value="ECO:0007669"/>
    <property type="project" value="InterPro"/>
</dbReference>
<protein>
    <recommendedName>
        <fullName evidence="4">Threonyl/alanyl tRNA synthetase SAD domain-containing protein</fullName>
    </recommendedName>
</protein>
<dbReference type="GO" id="GO:0043039">
    <property type="term" value="P:tRNA aminoacylation"/>
    <property type="evidence" value="ECO:0007669"/>
    <property type="project" value="InterPro"/>
</dbReference>
<proteinExistence type="predicted"/>
<dbReference type="PANTHER" id="PTHR43462">
    <property type="entry name" value="ALANYL-TRNA EDITING PROTEIN"/>
    <property type="match status" value="1"/>
</dbReference>
<dbReference type="Pfam" id="PF02272">
    <property type="entry name" value="DHHA1"/>
    <property type="match status" value="1"/>
</dbReference>
<dbReference type="SMART" id="SM00863">
    <property type="entry name" value="tRNA_SAD"/>
    <property type="match status" value="1"/>
</dbReference>
<dbReference type="GO" id="GO:0046872">
    <property type="term" value="F:metal ion binding"/>
    <property type="evidence" value="ECO:0007669"/>
    <property type="project" value="UniProtKB-KW"/>
</dbReference>
<sequence length="277" mass="29226">MGQEVSTIDLDRHLPVEAVAEAELDANEAVWRNHPVSIRFATGSEVAALPLRKEPVRSGDLRLIEIEGVDLSACGGTHVDRTGTIGLIAVTGTERFRNGLRVSFLCGGRVLKEFRARGVTLAASAQLFSGNESDIPDQIATLQHTMKGLQQAHRTAGARLSVYEAAALAANAEEMPAWSSIVAAVEVSEAGALRMLVNALIAEPHRVAVLFSSVLPALVVVARSADVDLDARTILSQLIERFGGRGGGTSDLAQGGGLTGVPSELLDAARTILSEHR</sequence>
<gene>
    <name evidence="5" type="ORF">METZ01_LOCUS47605</name>
</gene>
<accession>A0A381RUD3</accession>
<dbReference type="EMBL" id="UINC01002263">
    <property type="protein sequence ID" value="SUZ94751.1"/>
    <property type="molecule type" value="Genomic_DNA"/>
</dbReference>
<dbReference type="Gene3D" id="3.30.980.10">
    <property type="entry name" value="Threonyl-trna Synthetase, Chain A, domain 2"/>
    <property type="match status" value="1"/>
</dbReference>
<dbReference type="Gene3D" id="3.10.310.40">
    <property type="match status" value="1"/>
</dbReference>
<evidence type="ECO:0000256" key="3">
    <source>
        <dbReference type="ARBA" id="ARBA00022833"/>
    </source>
</evidence>
<evidence type="ECO:0000256" key="2">
    <source>
        <dbReference type="ARBA" id="ARBA00022723"/>
    </source>
</evidence>
<dbReference type="Pfam" id="PF07973">
    <property type="entry name" value="tRNA_SAD"/>
    <property type="match status" value="1"/>
</dbReference>